<dbReference type="InterPro" id="IPR011705">
    <property type="entry name" value="BACK"/>
</dbReference>
<dbReference type="EMBL" id="JARKIK010000055">
    <property type="protein sequence ID" value="KAK8733027.1"/>
    <property type="molecule type" value="Genomic_DNA"/>
</dbReference>
<gene>
    <name evidence="2" type="ORF">OTU49_006718</name>
</gene>
<dbReference type="GO" id="GO:0005829">
    <property type="term" value="C:cytosol"/>
    <property type="evidence" value="ECO:0007669"/>
    <property type="project" value="TreeGrafter"/>
</dbReference>
<sequence>VLATSSEAVLESKNFGLLRPSSLKKVLSHPKLNVSSEGKVFAALQSWGLVQLTIIEDEVLKGDIENVEKKVLNVEEAQDDEAKSEVVVCEKKKKETEVAVPSDINHCGEEPFIPKLRNIVKGFLPLVRFLVMTSEEFMRYVLPSGILTNDEGVAILQRIEGVQSVVLPDFISFLSTKKRKHIMSSCCLFRPRLSDGSNYSFNFRSELLLQVLDNFKTSEPIFLMKISSPCISSVEDGEVSVLNSAEEEFAQGTWKGAVCHFKKPVHLVPDQTYKVLLKICKTFVMTDSGDIDTEHKGVKFVGTTYCRAEVKIEYILESEMLIDKK</sequence>
<evidence type="ECO:0000313" key="3">
    <source>
        <dbReference type="Proteomes" id="UP001445076"/>
    </source>
</evidence>
<dbReference type="PANTHER" id="PTHR45774:SF4">
    <property type="entry name" value="AXUNDEAD, ISOFORM F"/>
    <property type="match status" value="1"/>
</dbReference>
<dbReference type="Pfam" id="PF07707">
    <property type="entry name" value="BACK"/>
    <property type="match status" value="1"/>
</dbReference>
<organism evidence="2 3">
    <name type="scientific">Cherax quadricarinatus</name>
    <name type="common">Australian red claw crayfish</name>
    <dbReference type="NCBI Taxonomy" id="27406"/>
    <lineage>
        <taxon>Eukaryota</taxon>
        <taxon>Metazoa</taxon>
        <taxon>Ecdysozoa</taxon>
        <taxon>Arthropoda</taxon>
        <taxon>Crustacea</taxon>
        <taxon>Multicrustacea</taxon>
        <taxon>Malacostraca</taxon>
        <taxon>Eumalacostraca</taxon>
        <taxon>Eucarida</taxon>
        <taxon>Decapoda</taxon>
        <taxon>Pleocyemata</taxon>
        <taxon>Astacidea</taxon>
        <taxon>Parastacoidea</taxon>
        <taxon>Parastacidae</taxon>
        <taxon>Cherax</taxon>
    </lineage>
</organism>
<dbReference type="PANTHER" id="PTHR45774">
    <property type="entry name" value="BTB/POZ DOMAIN-CONTAINING"/>
    <property type="match status" value="1"/>
</dbReference>
<feature type="non-terminal residue" evidence="2">
    <location>
        <position position="1"/>
    </location>
</feature>
<protein>
    <recommendedName>
        <fullName evidence="1">BACK domain-containing protein</fullName>
    </recommendedName>
</protein>
<dbReference type="GO" id="GO:0022008">
    <property type="term" value="P:neurogenesis"/>
    <property type="evidence" value="ECO:0007669"/>
    <property type="project" value="TreeGrafter"/>
</dbReference>
<name>A0AAW0WMZ8_CHEQU</name>
<dbReference type="Proteomes" id="UP001445076">
    <property type="component" value="Unassembled WGS sequence"/>
</dbReference>
<comment type="caution">
    <text evidence="2">The sequence shown here is derived from an EMBL/GenBank/DDBJ whole genome shotgun (WGS) entry which is preliminary data.</text>
</comment>
<evidence type="ECO:0000313" key="2">
    <source>
        <dbReference type="EMBL" id="KAK8733027.1"/>
    </source>
</evidence>
<keyword evidence="3" id="KW-1185">Reference proteome</keyword>
<reference evidence="2 3" key="1">
    <citation type="journal article" date="2024" name="BMC Genomics">
        <title>Genome assembly of redclaw crayfish (Cherax quadricarinatus) provides insights into its immune adaptation and hypoxia tolerance.</title>
        <authorList>
            <person name="Liu Z."/>
            <person name="Zheng J."/>
            <person name="Li H."/>
            <person name="Fang K."/>
            <person name="Wang S."/>
            <person name="He J."/>
            <person name="Zhou D."/>
            <person name="Weng S."/>
            <person name="Chi M."/>
            <person name="Gu Z."/>
            <person name="He J."/>
            <person name="Li F."/>
            <person name="Wang M."/>
        </authorList>
    </citation>
    <scope>NUCLEOTIDE SEQUENCE [LARGE SCALE GENOMIC DNA]</scope>
    <source>
        <strain evidence="2">ZL_2023a</strain>
    </source>
</reference>
<evidence type="ECO:0000259" key="1">
    <source>
        <dbReference type="Pfam" id="PF07707"/>
    </source>
</evidence>
<dbReference type="AlphaFoldDB" id="A0AAW0WMZ8"/>
<accession>A0AAW0WMZ8</accession>
<dbReference type="Gene3D" id="1.25.40.420">
    <property type="match status" value="1"/>
</dbReference>
<feature type="domain" description="BACK" evidence="1">
    <location>
        <begin position="7"/>
        <end position="47"/>
    </location>
</feature>
<proteinExistence type="predicted"/>